<dbReference type="InterPro" id="IPR042098">
    <property type="entry name" value="TauD-like_sf"/>
</dbReference>
<evidence type="ECO:0000256" key="5">
    <source>
        <dbReference type="ARBA" id="ARBA00023004"/>
    </source>
</evidence>
<dbReference type="SUPFAM" id="SSF51197">
    <property type="entry name" value="Clavaminate synthase-like"/>
    <property type="match status" value="1"/>
</dbReference>
<protein>
    <submittedName>
        <fullName evidence="7">TauD/TfdA family dioxygenase</fullName>
    </submittedName>
</protein>
<keyword evidence="4" id="KW-0560">Oxidoreductase</keyword>
<dbReference type="InterPro" id="IPR051323">
    <property type="entry name" value="AtsK-like"/>
</dbReference>
<dbReference type="GO" id="GO:0051213">
    <property type="term" value="F:dioxygenase activity"/>
    <property type="evidence" value="ECO:0007669"/>
    <property type="project" value="UniProtKB-KW"/>
</dbReference>
<evidence type="ECO:0000259" key="6">
    <source>
        <dbReference type="Pfam" id="PF02668"/>
    </source>
</evidence>
<feature type="domain" description="TauD/TfdA-like" evidence="6">
    <location>
        <begin position="4"/>
        <end position="269"/>
    </location>
</feature>
<dbReference type="PANTHER" id="PTHR30468:SF1">
    <property type="entry name" value="ALPHA-KETOGLUTARATE-DEPENDENT SULFONATE DIOXYGENASE"/>
    <property type="match status" value="1"/>
</dbReference>
<comment type="similarity">
    <text evidence="1">Belongs to the TfdA dioxygenase family.</text>
</comment>
<evidence type="ECO:0000256" key="4">
    <source>
        <dbReference type="ARBA" id="ARBA00023002"/>
    </source>
</evidence>
<keyword evidence="5" id="KW-0408">Iron</keyword>
<dbReference type="RefSeq" id="WP_222824792.1">
    <property type="nucleotide sequence ID" value="NZ_JAHWXP010000002.1"/>
</dbReference>
<dbReference type="Proteomes" id="UP000759298">
    <property type="component" value="Unassembled WGS sequence"/>
</dbReference>
<dbReference type="EMBL" id="JAHWXP010000002">
    <property type="protein sequence ID" value="MBY8337263.1"/>
    <property type="molecule type" value="Genomic_DNA"/>
</dbReference>
<reference evidence="7 8" key="1">
    <citation type="submission" date="2021-07" db="EMBL/GenBank/DDBJ databases">
        <title>Alteriqipengyuania abyssalis NZ-12B nov, sp.nov isolated from deep sea sponge in pacific ocean.</title>
        <authorList>
            <person name="Tareen S."/>
            <person name="Wink J."/>
        </authorList>
    </citation>
    <scope>NUCLEOTIDE SEQUENCE [LARGE SCALE GENOMIC DNA]</scope>
    <source>
        <strain evidence="7 8">NZ-12B</strain>
    </source>
</reference>
<evidence type="ECO:0000256" key="3">
    <source>
        <dbReference type="ARBA" id="ARBA00022964"/>
    </source>
</evidence>
<evidence type="ECO:0000256" key="2">
    <source>
        <dbReference type="ARBA" id="ARBA00022723"/>
    </source>
</evidence>
<keyword evidence="2" id="KW-0479">Metal-binding</keyword>
<keyword evidence="8" id="KW-1185">Reference proteome</keyword>
<keyword evidence="3 7" id="KW-0223">Dioxygenase</keyword>
<dbReference type="InterPro" id="IPR003819">
    <property type="entry name" value="TauD/TfdA-like"/>
</dbReference>
<sequence>MQMTALAPHCGVEIRGVQLAEATGDAALLDEIRNAVWEHGVAVFRDQDFGPQEHIAFARAWGGIDINNYFPLTDAFPEIAVVGKRADQTTNIGGGWHTDHSYDQIPAMGSILVARELPPTGGDTLFAHMGAAYDALSDDLKAEIEGLEAFHSADHVYSPDGYYAQTDMAESLRGQQMTTGARHPVAIRHPQTGRKLLYVNAAFTTHIVGRTREESMPLLQRLFATALSADNTARVEWQPGSVAIWDNRTTWHMAMNDYQGHARTMHRITLTGEALAA</sequence>
<proteinExistence type="inferred from homology"/>
<comment type="caution">
    <text evidence="7">The sequence shown here is derived from an EMBL/GenBank/DDBJ whole genome shotgun (WGS) entry which is preliminary data.</text>
</comment>
<evidence type="ECO:0000313" key="7">
    <source>
        <dbReference type="EMBL" id="MBY8337263.1"/>
    </source>
</evidence>
<dbReference type="PANTHER" id="PTHR30468">
    <property type="entry name" value="ALPHA-KETOGLUTARATE-DEPENDENT SULFONATE DIOXYGENASE"/>
    <property type="match status" value="1"/>
</dbReference>
<organism evidence="7 8">
    <name type="scientific">Alteriqipengyuania abyssalis</name>
    <dbReference type="NCBI Taxonomy" id="2860200"/>
    <lineage>
        <taxon>Bacteria</taxon>
        <taxon>Pseudomonadati</taxon>
        <taxon>Pseudomonadota</taxon>
        <taxon>Alphaproteobacteria</taxon>
        <taxon>Sphingomonadales</taxon>
        <taxon>Erythrobacteraceae</taxon>
        <taxon>Alteriqipengyuania</taxon>
    </lineage>
</organism>
<dbReference type="Pfam" id="PF02668">
    <property type="entry name" value="TauD"/>
    <property type="match status" value="1"/>
</dbReference>
<gene>
    <name evidence="7" type="ORF">KYN89_09390</name>
</gene>
<dbReference type="Gene3D" id="3.60.130.10">
    <property type="entry name" value="Clavaminate synthase-like"/>
    <property type="match status" value="1"/>
</dbReference>
<name>A0ABS7PDV8_9SPHN</name>
<accession>A0ABS7PDV8</accession>
<evidence type="ECO:0000256" key="1">
    <source>
        <dbReference type="ARBA" id="ARBA00005896"/>
    </source>
</evidence>
<evidence type="ECO:0000313" key="8">
    <source>
        <dbReference type="Proteomes" id="UP000759298"/>
    </source>
</evidence>